<proteinExistence type="predicted"/>
<comment type="caution">
    <text evidence="1">The sequence shown here is derived from an EMBL/GenBank/DDBJ whole genome shotgun (WGS) entry which is preliminary data.</text>
</comment>
<gene>
    <name evidence="1" type="ORF">HYT40_01935</name>
</gene>
<reference evidence="1" key="1">
    <citation type="submission" date="2020-07" db="EMBL/GenBank/DDBJ databases">
        <title>Huge and variable diversity of episymbiotic CPR bacteria and DPANN archaea in groundwater ecosystems.</title>
        <authorList>
            <person name="He C.Y."/>
            <person name="Keren R."/>
            <person name="Whittaker M."/>
            <person name="Farag I.F."/>
            <person name="Doudna J."/>
            <person name="Cate J.H.D."/>
            <person name="Banfield J.F."/>
        </authorList>
    </citation>
    <scope>NUCLEOTIDE SEQUENCE</scope>
    <source>
        <strain evidence="1">NC_groundwater_193_Ag_S-0.1um_51_7</strain>
    </source>
</reference>
<organism evidence="1 2">
    <name type="scientific">Candidatus Sungiibacteriota bacterium</name>
    <dbReference type="NCBI Taxonomy" id="2750080"/>
    <lineage>
        <taxon>Bacteria</taxon>
        <taxon>Candidatus Sungiibacteriota</taxon>
    </lineage>
</organism>
<dbReference type="Gene3D" id="2.40.320.10">
    <property type="entry name" value="Hypothetical Protein Pfu-838710-001"/>
    <property type="match status" value="1"/>
</dbReference>
<evidence type="ECO:0000313" key="1">
    <source>
        <dbReference type="EMBL" id="MBI2096894.1"/>
    </source>
</evidence>
<evidence type="ECO:0000313" key="2">
    <source>
        <dbReference type="Proteomes" id="UP000724148"/>
    </source>
</evidence>
<dbReference type="AlphaFoldDB" id="A0A931WN31"/>
<sequence length="67" mass="8076">MTATLDDTRGYGKIFELEVMTDAKHQGEAHKKLRQRFSDLGIQPKSRKDMERAYRYYQRNWKKLIRA</sequence>
<dbReference type="Proteomes" id="UP000724148">
    <property type="component" value="Unassembled WGS sequence"/>
</dbReference>
<protein>
    <recommendedName>
        <fullName evidence="3">CYTH domain-containing protein</fullName>
    </recommendedName>
</protein>
<name>A0A931WN31_9BACT</name>
<accession>A0A931WN31</accession>
<dbReference type="EMBL" id="JACOZA010000049">
    <property type="protein sequence ID" value="MBI2096894.1"/>
    <property type="molecule type" value="Genomic_DNA"/>
</dbReference>
<evidence type="ECO:0008006" key="3">
    <source>
        <dbReference type="Google" id="ProtNLM"/>
    </source>
</evidence>